<keyword evidence="5 11" id="KW-0472">Membrane</keyword>
<keyword evidence="3" id="KW-0210">Decarboxylase</keyword>
<keyword evidence="4" id="KW-0443">Lipid metabolism</keyword>
<proteinExistence type="predicted"/>
<keyword evidence="2" id="KW-0444">Lipid biosynthesis</keyword>
<keyword evidence="9" id="KW-1208">Phospholipid metabolism</keyword>
<dbReference type="PANTHER" id="PTHR35809:SF1">
    <property type="entry name" value="ARCHAETIDYLSERINE DECARBOXYLASE PROENZYME-RELATED"/>
    <property type="match status" value="1"/>
</dbReference>
<name>A0A495IWI1_9SPHI</name>
<feature type="transmembrane region" description="Helical" evidence="11">
    <location>
        <begin position="7"/>
        <end position="28"/>
    </location>
</feature>
<dbReference type="OrthoDB" id="9790893at2"/>
<dbReference type="RefSeq" id="WP_121196760.1">
    <property type="nucleotide sequence ID" value="NZ_RBKU01000001.1"/>
</dbReference>
<dbReference type="Proteomes" id="UP000268007">
    <property type="component" value="Unassembled WGS sequence"/>
</dbReference>
<feature type="transmembrane region" description="Helical" evidence="11">
    <location>
        <begin position="34"/>
        <end position="54"/>
    </location>
</feature>
<dbReference type="GO" id="GO:0004609">
    <property type="term" value="F:phosphatidylserine decarboxylase activity"/>
    <property type="evidence" value="ECO:0007669"/>
    <property type="project" value="InterPro"/>
</dbReference>
<keyword evidence="6" id="KW-0865">Zymogen</keyword>
<comment type="caution">
    <text evidence="12">The sequence shown here is derived from an EMBL/GenBank/DDBJ whole genome shotgun (WGS) entry which is preliminary data.</text>
</comment>
<evidence type="ECO:0000256" key="9">
    <source>
        <dbReference type="ARBA" id="ARBA00023264"/>
    </source>
</evidence>
<keyword evidence="1" id="KW-1003">Cell membrane</keyword>
<keyword evidence="8" id="KW-0456">Lyase</keyword>
<evidence type="ECO:0000313" key="12">
    <source>
        <dbReference type="EMBL" id="RKR80952.1"/>
    </source>
</evidence>
<dbReference type="GO" id="GO:0008654">
    <property type="term" value="P:phospholipid biosynthetic process"/>
    <property type="evidence" value="ECO:0007669"/>
    <property type="project" value="UniProtKB-KW"/>
</dbReference>
<evidence type="ECO:0000256" key="4">
    <source>
        <dbReference type="ARBA" id="ARBA00023098"/>
    </source>
</evidence>
<dbReference type="AlphaFoldDB" id="A0A495IWI1"/>
<evidence type="ECO:0000313" key="13">
    <source>
        <dbReference type="Proteomes" id="UP000268007"/>
    </source>
</evidence>
<evidence type="ECO:0000256" key="3">
    <source>
        <dbReference type="ARBA" id="ARBA00022793"/>
    </source>
</evidence>
<keyword evidence="11" id="KW-0812">Transmembrane</keyword>
<dbReference type="InterPro" id="IPR033175">
    <property type="entry name" value="PSD-A"/>
</dbReference>
<organism evidence="12 13">
    <name type="scientific">Mucilaginibacter gracilis</name>
    <dbReference type="NCBI Taxonomy" id="423350"/>
    <lineage>
        <taxon>Bacteria</taxon>
        <taxon>Pseudomonadati</taxon>
        <taxon>Bacteroidota</taxon>
        <taxon>Sphingobacteriia</taxon>
        <taxon>Sphingobacteriales</taxon>
        <taxon>Sphingobacteriaceae</taxon>
        <taxon>Mucilaginibacter</taxon>
    </lineage>
</organism>
<evidence type="ECO:0000256" key="7">
    <source>
        <dbReference type="ARBA" id="ARBA00023209"/>
    </source>
</evidence>
<keyword evidence="10" id="KW-0670">Pyruvate</keyword>
<gene>
    <name evidence="12" type="ORF">BDD43_1090</name>
</gene>
<dbReference type="InterPro" id="IPR003817">
    <property type="entry name" value="PS_Dcarbxylase"/>
</dbReference>
<keyword evidence="7" id="KW-0594">Phospholipid biosynthesis</keyword>
<evidence type="ECO:0000256" key="2">
    <source>
        <dbReference type="ARBA" id="ARBA00022516"/>
    </source>
</evidence>
<reference evidence="12 13" key="1">
    <citation type="submission" date="2018-10" db="EMBL/GenBank/DDBJ databases">
        <title>Genomic Encyclopedia of Archaeal and Bacterial Type Strains, Phase II (KMG-II): from individual species to whole genera.</title>
        <authorList>
            <person name="Goeker M."/>
        </authorList>
    </citation>
    <scope>NUCLEOTIDE SEQUENCE [LARGE SCALE GENOMIC DNA]</scope>
    <source>
        <strain evidence="12 13">DSM 18602</strain>
    </source>
</reference>
<dbReference type="EMBL" id="RBKU01000001">
    <property type="protein sequence ID" value="RKR80952.1"/>
    <property type="molecule type" value="Genomic_DNA"/>
</dbReference>
<protein>
    <submittedName>
        <fullName evidence="12">Phosphatidylserine decarboxylase</fullName>
    </submittedName>
</protein>
<evidence type="ECO:0000256" key="11">
    <source>
        <dbReference type="SAM" id="Phobius"/>
    </source>
</evidence>
<evidence type="ECO:0000256" key="8">
    <source>
        <dbReference type="ARBA" id="ARBA00023239"/>
    </source>
</evidence>
<evidence type="ECO:0000256" key="5">
    <source>
        <dbReference type="ARBA" id="ARBA00023136"/>
    </source>
</evidence>
<accession>A0A495IWI1</accession>
<dbReference type="Pfam" id="PF02666">
    <property type="entry name" value="PS_Dcarbxylase"/>
    <property type="match status" value="1"/>
</dbReference>
<dbReference type="PANTHER" id="PTHR35809">
    <property type="entry name" value="ARCHAETIDYLSERINE DECARBOXYLASE PROENZYME-RELATED"/>
    <property type="match status" value="1"/>
</dbReference>
<keyword evidence="11" id="KW-1133">Transmembrane helix</keyword>
<sequence>MTIHKEGYTPIALCILFIFVLNALIQFYSPSATAVKWIVYLLSFAFFVVTILFFRSPALDIVADDTTVLCPANGMITAIDDVEETEFLKSRCTRVAIAISATDVHVTRNAVSGAVTYFNYDSNKNQTTIAVQNNAGLTVLLRQTAGLLPQPVITYVKTGDLVSQGAQLGFANLGARLEVFLPAGAVLNVDPDDKVKGGQTMLAELRA</sequence>
<evidence type="ECO:0000256" key="10">
    <source>
        <dbReference type="ARBA" id="ARBA00023317"/>
    </source>
</evidence>
<keyword evidence="13" id="KW-1185">Reference proteome</keyword>
<evidence type="ECO:0000256" key="6">
    <source>
        <dbReference type="ARBA" id="ARBA00023145"/>
    </source>
</evidence>
<evidence type="ECO:0000256" key="1">
    <source>
        <dbReference type="ARBA" id="ARBA00022475"/>
    </source>
</evidence>